<dbReference type="PANTHER" id="PTHR46438:SF11">
    <property type="entry name" value="LIPASE-RELATED"/>
    <property type="match status" value="1"/>
</dbReference>
<dbReference type="PANTHER" id="PTHR46438">
    <property type="entry name" value="ALPHA/BETA-HYDROLASES SUPERFAMILY PROTEIN"/>
    <property type="match status" value="1"/>
</dbReference>
<dbReference type="Gene3D" id="3.40.50.1820">
    <property type="entry name" value="alpha/beta hydrolase"/>
    <property type="match status" value="1"/>
</dbReference>
<dbReference type="SUPFAM" id="SSF53474">
    <property type="entry name" value="alpha/beta-Hydrolases"/>
    <property type="match status" value="1"/>
</dbReference>
<name>A0ABT9B3B1_9ACTN</name>
<evidence type="ECO:0000259" key="1">
    <source>
        <dbReference type="Pfam" id="PF12697"/>
    </source>
</evidence>
<dbReference type="InterPro" id="IPR029058">
    <property type="entry name" value="AB_hydrolase_fold"/>
</dbReference>
<dbReference type="InterPro" id="IPR000073">
    <property type="entry name" value="AB_hydrolase_1"/>
</dbReference>
<reference evidence="2 3" key="1">
    <citation type="submission" date="2023-07" db="EMBL/GenBank/DDBJ databases">
        <title>Nocardioides sp. nov WY-20 isolated from soil.</title>
        <authorList>
            <person name="Liu B."/>
            <person name="Wan Y."/>
        </authorList>
    </citation>
    <scope>NUCLEOTIDE SEQUENCE [LARGE SCALE GENOMIC DNA]</scope>
    <source>
        <strain evidence="2 3">WY-20</strain>
    </source>
</reference>
<keyword evidence="3" id="KW-1185">Reference proteome</keyword>
<dbReference type="Pfam" id="PF12697">
    <property type="entry name" value="Abhydrolase_6"/>
    <property type="match status" value="1"/>
</dbReference>
<dbReference type="EMBL" id="JAUQTA010000001">
    <property type="protein sequence ID" value="MDO7868097.1"/>
    <property type="molecule type" value="Genomic_DNA"/>
</dbReference>
<keyword evidence="2" id="KW-0378">Hydrolase</keyword>
<dbReference type="PRINTS" id="PR00111">
    <property type="entry name" value="ABHYDROLASE"/>
</dbReference>
<feature type="domain" description="AB hydrolase-1" evidence="1">
    <location>
        <begin position="17"/>
        <end position="256"/>
    </location>
</feature>
<dbReference type="RefSeq" id="WP_305027473.1">
    <property type="nucleotide sequence ID" value="NZ_JAUQTA010000001.1"/>
</dbReference>
<evidence type="ECO:0000313" key="2">
    <source>
        <dbReference type="EMBL" id="MDO7868097.1"/>
    </source>
</evidence>
<protein>
    <submittedName>
        <fullName evidence="2">Alpha/beta hydrolase</fullName>
    </submittedName>
</protein>
<sequence length="273" mass="29032">MSFPALAHDRLGAGTPVVLVHGIGHRRQAWDPVVRLLAEDHEVIAVDLTGFGESPAHPKGSTHDVEAYVDHLVANFRAWGLEKPHVAGNSLGGAVALELARRGEVSSAVALAPASFIDWKGAGAALPLVAMRLGALLVPSPALRQACRAGFVRAVIGWPLYAYADRHDAASTYGDALAMKRARGFELTAIKCLRPVFRPFRGALKAPVTIAWGTKDRILPYGQMARARRLVPEARYITLDGAGHVPMGDCPEAIAELIRGTIADVEAGRPAVA</sequence>
<accession>A0ABT9B3B1</accession>
<dbReference type="Proteomes" id="UP001233314">
    <property type="component" value="Unassembled WGS sequence"/>
</dbReference>
<dbReference type="GO" id="GO:0016787">
    <property type="term" value="F:hydrolase activity"/>
    <property type="evidence" value="ECO:0007669"/>
    <property type="project" value="UniProtKB-KW"/>
</dbReference>
<comment type="caution">
    <text evidence="2">The sequence shown here is derived from an EMBL/GenBank/DDBJ whole genome shotgun (WGS) entry which is preliminary data.</text>
</comment>
<organism evidence="2 3">
    <name type="scientific">Nocardioides jiangxiensis</name>
    <dbReference type="NCBI Taxonomy" id="3064524"/>
    <lineage>
        <taxon>Bacteria</taxon>
        <taxon>Bacillati</taxon>
        <taxon>Actinomycetota</taxon>
        <taxon>Actinomycetes</taxon>
        <taxon>Propionibacteriales</taxon>
        <taxon>Nocardioidaceae</taxon>
        <taxon>Nocardioides</taxon>
    </lineage>
</organism>
<proteinExistence type="predicted"/>
<evidence type="ECO:0000313" key="3">
    <source>
        <dbReference type="Proteomes" id="UP001233314"/>
    </source>
</evidence>
<gene>
    <name evidence="2" type="ORF">Q5722_06920</name>
</gene>